<organism evidence="1">
    <name type="scientific">Satyrvirus sp</name>
    <dbReference type="NCBI Taxonomy" id="2487771"/>
    <lineage>
        <taxon>Viruses</taxon>
        <taxon>Varidnaviria</taxon>
        <taxon>Bamfordvirae</taxon>
        <taxon>Nucleocytoviricota</taxon>
        <taxon>Megaviricetes</taxon>
        <taxon>Imitervirales</taxon>
        <taxon>Mimiviridae</taxon>
        <taxon>Megamimivirinae</taxon>
    </lineage>
</organism>
<reference evidence="1" key="1">
    <citation type="submission" date="2018-10" db="EMBL/GenBank/DDBJ databases">
        <title>Hidden diversity of soil giant viruses.</title>
        <authorList>
            <person name="Schulz F."/>
            <person name="Alteio L."/>
            <person name="Goudeau D."/>
            <person name="Ryan E.M."/>
            <person name="Malmstrom R.R."/>
            <person name="Blanchard J."/>
            <person name="Woyke T."/>
        </authorList>
    </citation>
    <scope>NUCLEOTIDE SEQUENCE</scope>
    <source>
        <strain evidence="1">SAV1</strain>
    </source>
</reference>
<gene>
    <name evidence="1" type="ORF">Satyrvirus25_9</name>
</gene>
<sequence length="70" mass="7895">MITDTYGVPNNIALAGGSEHDASILKEQINYNLKETDTNKVKNNNSYKQNILGDQKISKITFISTYKNSW</sequence>
<accession>A0A3G5AG82</accession>
<proteinExistence type="predicted"/>
<evidence type="ECO:0000313" key="1">
    <source>
        <dbReference type="EMBL" id="AYV85604.1"/>
    </source>
</evidence>
<dbReference type="EMBL" id="MK072461">
    <property type="protein sequence ID" value="AYV85604.1"/>
    <property type="molecule type" value="Genomic_DNA"/>
</dbReference>
<protein>
    <submittedName>
        <fullName evidence="1">Uncharacterized protein</fullName>
    </submittedName>
</protein>
<name>A0A3G5AG82_9VIRU</name>